<reference evidence="2 3" key="2">
    <citation type="journal article" date="2017" name="Genome Announc.">
        <title>Draft Genome Sequences of Four Alkaliphilic Bacteria Belonging to the Anaerobacillus Genus.</title>
        <authorList>
            <person name="Bassil N.M."/>
            <person name="Lloyd J.R."/>
        </authorList>
    </citation>
    <scope>NUCLEOTIDE SEQUENCE [LARGE SCALE GENOMIC DNA]</scope>
    <source>
        <strain evidence="2 3">NB2006</strain>
    </source>
</reference>
<dbReference type="Proteomes" id="UP000180175">
    <property type="component" value="Chromosome"/>
</dbReference>
<organism evidence="1 3">
    <name type="scientific">Anaerobacillus isosaccharinicus</name>
    <dbReference type="NCBI Taxonomy" id="1532552"/>
    <lineage>
        <taxon>Bacteria</taxon>
        <taxon>Bacillati</taxon>
        <taxon>Bacillota</taxon>
        <taxon>Bacilli</taxon>
        <taxon>Bacillales</taxon>
        <taxon>Bacillaceae</taxon>
        <taxon>Anaerobacillus</taxon>
    </lineage>
</organism>
<evidence type="ECO:0000313" key="3">
    <source>
        <dbReference type="Proteomes" id="UP000180175"/>
    </source>
</evidence>
<dbReference type="AlphaFoldDB" id="A0A1S2MDK3"/>
<dbReference type="RefSeq" id="WP_071316025.1">
    <property type="nucleotide sequence ID" value="NZ_CP063356.2"/>
</dbReference>
<keyword evidence="3" id="KW-1185">Reference proteome</keyword>
<reference evidence="1 3" key="1">
    <citation type="submission" date="2016-10" db="EMBL/GenBank/DDBJ databases">
        <title>Draft genome sequences of four alkaliphilic bacteria belonging to the Anaerobacillus genus.</title>
        <authorList>
            <person name="Bassil N.M."/>
            <person name="Lloyd J.R."/>
        </authorList>
    </citation>
    <scope>NUCLEOTIDE SEQUENCE [LARGE SCALE GENOMIC DNA]</scope>
    <source>
        <strain evidence="1 3">NB2006</strain>
    </source>
</reference>
<dbReference type="EMBL" id="CP063356">
    <property type="protein sequence ID" value="QOY34687.1"/>
    <property type="molecule type" value="Genomic_DNA"/>
</dbReference>
<name>A0A1S2MDK3_9BACI</name>
<dbReference type="KEGG" id="aia:AWH56_018435"/>
<protein>
    <submittedName>
        <fullName evidence="1">Uncharacterized protein</fullName>
    </submittedName>
</protein>
<accession>A0A1S2MDK3</accession>
<gene>
    <name evidence="2" type="ORF">AWH56_018435</name>
    <name evidence="1" type="ORF">AWH56_04705</name>
</gene>
<proteinExistence type="predicted"/>
<reference evidence="2 3" key="3">
    <citation type="journal article" date="2019" name="Int. J. Syst. Evol. Microbiol.">
        <title>Anaerobacillus isosaccharinicus sp. nov., an alkaliphilic bacterium which degrades isosaccharinic acid.</title>
        <authorList>
            <person name="Bassil N.M."/>
            <person name="Lloyd J.R."/>
        </authorList>
    </citation>
    <scope>NUCLEOTIDE SEQUENCE [LARGE SCALE GENOMIC DNA]</scope>
    <source>
        <strain evidence="2 3">NB2006</strain>
    </source>
</reference>
<evidence type="ECO:0000313" key="2">
    <source>
        <dbReference type="EMBL" id="QOY34687.1"/>
    </source>
</evidence>
<sequence>MDQIKIKVNNKSLYINNSNNIVGEICIEKNGYIFFPDEKWTDFVVVILSWWNKKLRYFKYLKIEERLDFDFMDGPLKNIDLVYLLSLFT</sequence>
<evidence type="ECO:0000313" key="1">
    <source>
        <dbReference type="EMBL" id="OIJ22749.1"/>
    </source>
</evidence>
<reference evidence="2" key="4">
    <citation type="submission" date="2020-10" db="EMBL/GenBank/DDBJ databases">
        <authorList>
            <person name="Bassil N.M."/>
            <person name="Lloyd J.R."/>
        </authorList>
    </citation>
    <scope>NUCLEOTIDE SEQUENCE</scope>
    <source>
        <strain evidence="2">NB2006</strain>
    </source>
</reference>
<dbReference type="OrthoDB" id="2621377at2"/>
<dbReference type="EMBL" id="LQXD01000030">
    <property type="protein sequence ID" value="OIJ22749.1"/>
    <property type="molecule type" value="Genomic_DNA"/>
</dbReference>